<evidence type="ECO:0000256" key="3">
    <source>
        <dbReference type="ARBA" id="ARBA00022676"/>
    </source>
</evidence>
<evidence type="ECO:0000256" key="6">
    <source>
        <dbReference type="ARBA" id="ARBA00022968"/>
    </source>
</evidence>
<accession>H2ZU19</accession>
<reference evidence="12" key="2">
    <citation type="submission" date="2025-08" db="UniProtKB">
        <authorList>
            <consortium name="Ensembl"/>
        </authorList>
    </citation>
    <scope>IDENTIFICATION</scope>
</reference>
<comment type="subcellular location">
    <subcellularLocation>
        <location evidence="1">Golgi apparatus membrane</location>
        <topology evidence="1">Single-pass type II membrane protein</topology>
    </subcellularLocation>
</comment>
<evidence type="ECO:0000256" key="10">
    <source>
        <dbReference type="ARBA" id="ARBA00038150"/>
    </source>
</evidence>
<dbReference type="GeneTree" id="ENSGT00940000156849"/>
<keyword evidence="4" id="KW-0808">Transferase</keyword>
<comment type="pathway">
    <text evidence="2">Protein modification; protein glycosylation.</text>
</comment>
<dbReference type="GO" id="GO:0008375">
    <property type="term" value="F:acetylglucosaminyltransferase activity"/>
    <property type="evidence" value="ECO:0007669"/>
    <property type="project" value="TreeGrafter"/>
</dbReference>
<keyword evidence="13" id="KW-1185">Reference proteome</keyword>
<evidence type="ECO:0000313" key="13">
    <source>
        <dbReference type="Proteomes" id="UP000008672"/>
    </source>
</evidence>
<keyword evidence="3" id="KW-0328">Glycosyltransferase</keyword>
<reference evidence="13" key="1">
    <citation type="submission" date="2011-08" db="EMBL/GenBank/DDBJ databases">
        <title>The draft genome of Latimeria chalumnae.</title>
        <authorList>
            <person name="Di Palma F."/>
            <person name="Alfoldi J."/>
            <person name="Johnson J."/>
            <person name="Berlin A."/>
            <person name="Gnerre S."/>
            <person name="Jaffe D."/>
            <person name="MacCallum I."/>
            <person name="Young S."/>
            <person name="Walker B.J."/>
            <person name="Lander E."/>
            <person name="Lindblad-Toh K."/>
        </authorList>
    </citation>
    <scope>NUCLEOTIDE SEQUENCE [LARGE SCALE GENOMIC DNA]</scope>
    <source>
        <strain evidence="13">Wild caught</strain>
    </source>
</reference>
<evidence type="ECO:0000256" key="5">
    <source>
        <dbReference type="ARBA" id="ARBA00022692"/>
    </source>
</evidence>
<feature type="transmembrane region" description="Helical" evidence="11">
    <location>
        <begin position="9"/>
        <end position="29"/>
    </location>
</feature>
<keyword evidence="5 11" id="KW-0812">Transmembrane</keyword>
<dbReference type="OMA" id="CYPNIHY"/>
<dbReference type="STRING" id="7897.ENSLACP00000000890"/>
<dbReference type="PANTHER" id="PTHR19297">
    <property type="entry name" value="GLYCOSYLTRANSFERASE 14 FAMILY MEMBER"/>
    <property type="match status" value="1"/>
</dbReference>
<comment type="similarity">
    <text evidence="10">Belongs to the glycosyltransferase 14 family.</text>
</comment>
<protein>
    <submittedName>
        <fullName evidence="12">Glucosaminyl (N-acetyl) transferase 2 (I blood group)</fullName>
    </submittedName>
</protein>
<evidence type="ECO:0000256" key="11">
    <source>
        <dbReference type="SAM" id="Phobius"/>
    </source>
</evidence>
<dbReference type="Pfam" id="PF02485">
    <property type="entry name" value="Branch"/>
    <property type="match status" value="1"/>
</dbReference>
<evidence type="ECO:0000256" key="9">
    <source>
        <dbReference type="ARBA" id="ARBA00023180"/>
    </source>
</evidence>
<keyword evidence="8 11" id="KW-0472">Membrane</keyword>
<evidence type="ECO:0000256" key="7">
    <source>
        <dbReference type="ARBA" id="ARBA00022989"/>
    </source>
</evidence>
<proteinExistence type="inferred from homology"/>
<evidence type="ECO:0000256" key="1">
    <source>
        <dbReference type="ARBA" id="ARBA00004323"/>
    </source>
</evidence>
<evidence type="ECO:0000256" key="4">
    <source>
        <dbReference type="ARBA" id="ARBA00022679"/>
    </source>
</evidence>
<dbReference type="GO" id="GO:0000139">
    <property type="term" value="C:Golgi membrane"/>
    <property type="evidence" value="ECO:0007669"/>
    <property type="project" value="UniProtKB-SubCell"/>
</dbReference>
<dbReference type="GO" id="GO:0007179">
    <property type="term" value="P:transforming growth factor beta receptor signaling pathway"/>
    <property type="evidence" value="ECO:0007669"/>
    <property type="project" value="TreeGrafter"/>
</dbReference>
<evidence type="ECO:0000313" key="12">
    <source>
        <dbReference type="Ensembl" id="ENSLACP00000000890.1"/>
    </source>
</evidence>
<gene>
    <name evidence="12" type="primary">GCNT2</name>
</gene>
<dbReference type="EMBL" id="AFYH01150979">
    <property type="status" value="NOT_ANNOTATED_CDS"/>
    <property type="molecule type" value="Genomic_DNA"/>
</dbReference>
<keyword evidence="6" id="KW-0735">Signal-anchor</keyword>
<keyword evidence="9" id="KW-0325">Glycoprotein</keyword>
<dbReference type="Ensembl" id="ENSLACT00000000899.1">
    <property type="protein sequence ID" value="ENSLACP00000000890.1"/>
    <property type="gene ID" value="ENSLACG00000000802.1"/>
</dbReference>
<name>H2ZU19_LATCH</name>
<dbReference type="eggNOG" id="KOG0799">
    <property type="taxonomic scope" value="Eukaryota"/>
</dbReference>
<keyword evidence="7 11" id="KW-1133">Transmembrane helix</keyword>
<evidence type="ECO:0000256" key="8">
    <source>
        <dbReference type="ARBA" id="ARBA00023136"/>
    </source>
</evidence>
<sequence length="317" mass="37144">IRGSYFKHNIFYICLITILLTLMIMLTTYSNSNLRQHSKTFQKETLVTESKNLKRMCDALLQGKKTFTWTTALTMLFENYTCNKYIIDNHYITEPLSVEEAEFPLAYIITLHAYFETFERLFRAIYTPQNVYCIHIDEKATTEFKLAVERVVHCFSNVFLASKMEPVIYAGISRLQADINCMKDLIATGIQWRYVINTCGQDFPLKTNREIVQHLKKFKGKNITPGILPPAFATKRTQSVHREYMDAMKSYVYDTKKKKTPAPHNITIYFGSAYYAVTREFVKFVLEDKRAIDLLEWSRDTYSPDEHYWVTLNRIPG</sequence>
<dbReference type="InterPro" id="IPR003406">
    <property type="entry name" value="Glyco_trans_14"/>
</dbReference>
<dbReference type="Proteomes" id="UP000008672">
    <property type="component" value="Unassembled WGS sequence"/>
</dbReference>
<dbReference type="AlphaFoldDB" id="H2ZU19"/>
<organism evidence="12 13">
    <name type="scientific">Latimeria chalumnae</name>
    <name type="common">Coelacanth</name>
    <dbReference type="NCBI Taxonomy" id="7897"/>
    <lineage>
        <taxon>Eukaryota</taxon>
        <taxon>Metazoa</taxon>
        <taxon>Chordata</taxon>
        <taxon>Craniata</taxon>
        <taxon>Vertebrata</taxon>
        <taxon>Euteleostomi</taxon>
        <taxon>Coelacanthiformes</taxon>
        <taxon>Coelacanthidae</taxon>
        <taxon>Latimeria</taxon>
    </lineage>
</organism>
<evidence type="ECO:0000256" key="2">
    <source>
        <dbReference type="ARBA" id="ARBA00004922"/>
    </source>
</evidence>
<dbReference type="PANTHER" id="PTHR19297:SF183">
    <property type="entry name" value="N-ACETYLLACTOSAMINIDE BETA-1,6-N-ACETYLGLUCOSAMINYL-TRANSFERASE"/>
    <property type="match status" value="1"/>
</dbReference>
<reference evidence="12" key="3">
    <citation type="submission" date="2025-09" db="UniProtKB">
        <authorList>
            <consortium name="Ensembl"/>
        </authorList>
    </citation>
    <scope>IDENTIFICATION</scope>
</reference>
<dbReference type="InParanoid" id="H2ZU19"/>